<dbReference type="PANTHER" id="PTHR46708:SF2">
    <property type="entry name" value="FIBRONECTIN TYPE-III DOMAIN-CONTAINING PROTEIN"/>
    <property type="match status" value="1"/>
</dbReference>
<dbReference type="AlphaFoldDB" id="A0A1Y0IPF9"/>
<dbReference type="SUPFAM" id="SSF81296">
    <property type="entry name" value="E set domains"/>
    <property type="match status" value="1"/>
</dbReference>
<dbReference type="InterPro" id="IPR014756">
    <property type="entry name" value="Ig_E-set"/>
</dbReference>
<organism evidence="3 4">
    <name type="scientific">Tumebacillus avium</name>
    <dbReference type="NCBI Taxonomy" id="1903704"/>
    <lineage>
        <taxon>Bacteria</taxon>
        <taxon>Bacillati</taxon>
        <taxon>Bacillota</taxon>
        <taxon>Bacilli</taxon>
        <taxon>Bacillales</taxon>
        <taxon>Alicyclobacillaceae</taxon>
        <taxon>Tumebacillus</taxon>
    </lineage>
</organism>
<evidence type="ECO:0000256" key="1">
    <source>
        <dbReference type="ARBA" id="ARBA00022737"/>
    </source>
</evidence>
<dbReference type="KEGG" id="tum:CBW65_12245"/>
<gene>
    <name evidence="3" type="ORF">CBW65_12245</name>
</gene>
<dbReference type="InterPro" id="IPR050991">
    <property type="entry name" value="ECM_Regulatory_Proteins"/>
</dbReference>
<evidence type="ECO:0000313" key="3">
    <source>
        <dbReference type="EMBL" id="ARU61706.1"/>
    </source>
</evidence>
<dbReference type="Pfam" id="PF01833">
    <property type="entry name" value="TIG"/>
    <property type="match status" value="1"/>
</dbReference>
<evidence type="ECO:0000259" key="2">
    <source>
        <dbReference type="PROSITE" id="PS50853"/>
    </source>
</evidence>
<dbReference type="OrthoDB" id="2378875at2"/>
<accession>A0A1Y0IPF9</accession>
<dbReference type="InterPro" id="IPR036116">
    <property type="entry name" value="FN3_sf"/>
</dbReference>
<keyword evidence="4" id="KW-1185">Reference proteome</keyword>
<feature type="domain" description="Fibronectin type-III" evidence="2">
    <location>
        <begin position="131"/>
        <end position="231"/>
    </location>
</feature>
<dbReference type="InterPro" id="IPR013783">
    <property type="entry name" value="Ig-like_fold"/>
</dbReference>
<dbReference type="SMART" id="SM00060">
    <property type="entry name" value="FN3"/>
    <property type="match status" value="6"/>
</dbReference>
<proteinExistence type="predicted"/>
<dbReference type="CDD" id="cd00063">
    <property type="entry name" value="FN3"/>
    <property type="match status" value="3"/>
</dbReference>
<dbReference type="InterPro" id="IPR002909">
    <property type="entry name" value="IPT_dom"/>
</dbReference>
<feature type="domain" description="Fibronectin type-III" evidence="2">
    <location>
        <begin position="632"/>
        <end position="728"/>
    </location>
</feature>
<dbReference type="Gene3D" id="2.60.40.10">
    <property type="entry name" value="Immunoglobulins"/>
    <property type="match status" value="6"/>
</dbReference>
<dbReference type="RefSeq" id="WP_087457076.1">
    <property type="nucleotide sequence ID" value="NZ_CP021434.1"/>
</dbReference>
<keyword evidence="1" id="KW-0677">Repeat</keyword>
<dbReference type="PANTHER" id="PTHR46708">
    <property type="entry name" value="TENASCIN"/>
    <property type="match status" value="1"/>
</dbReference>
<dbReference type="EMBL" id="CP021434">
    <property type="protein sequence ID" value="ARU61706.1"/>
    <property type="molecule type" value="Genomic_DNA"/>
</dbReference>
<reference evidence="4" key="1">
    <citation type="submission" date="2017-05" db="EMBL/GenBank/DDBJ databases">
        <authorList>
            <person name="Sung H."/>
        </authorList>
    </citation>
    <scope>NUCLEOTIDE SEQUENCE [LARGE SCALE GENOMIC DNA]</scope>
    <source>
        <strain evidence="4">AR23208</strain>
    </source>
</reference>
<evidence type="ECO:0000313" key="4">
    <source>
        <dbReference type="Proteomes" id="UP000195437"/>
    </source>
</evidence>
<dbReference type="SUPFAM" id="SSF49265">
    <property type="entry name" value="Fibronectin type III"/>
    <property type="match status" value="3"/>
</dbReference>
<feature type="domain" description="Fibronectin type-III" evidence="2">
    <location>
        <begin position="327"/>
        <end position="425"/>
    </location>
</feature>
<dbReference type="InterPro" id="IPR003961">
    <property type="entry name" value="FN3_dom"/>
</dbReference>
<protein>
    <recommendedName>
        <fullName evidence="2">Fibronectin type-III domain-containing protein</fullName>
    </recommendedName>
</protein>
<name>A0A1Y0IPF9_9BACL</name>
<dbReference type="Proteomes" id="UP000195437">
    <property type="component" value="Chromosome"/>
</dbReference>
<dbReference type="PROSITE" id="PS50853">
    <property type="entry name" value="FN3"/>
    <property type="match status" value="3"/>
</dbReference>
<sequence length="1219" mass="132988">MQQHRRSAILRAPFALLTVLLLLATLIPILPAQPAVADGDITLSNSIFPAGYTNTRIYITGGSLFPLHDKTQIMLYDASGQLVNKLRALSYVDDRHISIELMAGLPQGRYQMLVKSYETAIAEIQVMSNYDPANVQITPGTDRDIRIDWKDPGAIDLREIVIQYGLINSTSYQRTIVVPRTQQTYTLRDLEHNKKYRIKLFGRKVDGSSTPGTEFTNGGAGYLATDSTPPGELTGLVVRSIPNGFDLSWSDPLDADLSLITVEYAEHGTTRWTDGFVVAKGVEHGQLNQMNTSKRYDFRFTKSDILGNFSQQTATNNGYGYTFDTTAPSNVTGLNASVQSKTEALLTWQDPLDAANTDFHHVNVYLKSSLTDWISVGRVEKGVGQLRLNGLVGNIDYTFKVVSVDSFGNESGGAITTRTTDTYSLSDLRNVTVSQEPEGGLKLQWPENGDAINFNLFKIYYAPTGTTDFRETALSNKGTRSALLRDLPRGTFDLQFRLFDSHGVEKDFHLMTNNGYGYFAAGKSGGNFPVELGDVRIQPYSTKSMQITWNPASTDGTHVEIYTAERSISPSWRLAGRVDKRTQRYEVLNLSEDKDYFFKLVVVDTVKNTQTYGVIYDNSGYGYNLSGGDRYPPREVTNAGASVIGGGISITYFEPADADLDKVTIYAQRSGTSDVKRFDVSRGASGTTIRDLLPGATYTLRITTVDIYGNESQGVNLNNNGPGYTIPTSTGSGQNEVNNALLIPETNKLTVRFQDPLAADYSRAVISLKKSSSSSYTTSRTASKGTNEVTFDGLDANSFYQVRIVTVNSANKESAGLYLGGTTGIGLQPVTKVTNGNVTERDGQLIVTWVDPTGMTPSGIQVEVQARGTSVWSDPLIVQPGTERAVFSGLSDTESYKVRLTTLLEGVASAPLLLDNGSVGYRPNRSQLTANPSQISYSATGTQRITLTGVNTRLPYTDTEIHAKLYTSGGTDISEAITDQDTYSSTRYDVTLRRSLQPGLYKLAVTTKDDGEFLSWIRVTSGSAPSVQAVALDQGAASYGYSAFTVKVTGTGFKTGAQVIIDGTREVTPFSISSEQLSFTMPSGLMPGVHKVVVKTSDGTSLPIGFTVHPFSGKVVYTPSTTRTGLHKAEVQIKNHDGNVRPGKVLIQIRKNGRLVEIRELEDTFSAYETVTFKLDLGGVNSVYAEGPMTSLSIQAFVVDPYTYTPLAEPITLYRTLNL</sequence>
<dbReference type="Pfam" id="PF00041">
    <property type="entry name" value="fn3"/>
    <property type="match status" value="1"/>
</dbReference>